<dbReference type="RefSeq" id="XP_960236.3">
    <property type="nucleotide sequence ID" value="XM_955143.3"/>
</dbReference>
<dbReference type="PaxDb" id="5141-EFNCRP00000004609"/>
<feature type="region of interest" description="Disordered" evidence="1">
    <location>
        <begin position="1"/>
        <end position="59"/>
    </location>
</feature>
<dbReference type="KEGG" id="ncr:NCU04705"/>
<dbReference type="AlphaFoldDB" id="Q7S655"/>
<protein>
    <submittedName>
        <fullName evidence="2">Uncharacterized protein</fullName>
    </submittedName>
</protein>
<evidence type="ECO:0000313" key="3">
    <source>
        <dbReference type="Proteomes" id="UP000001805"/>
    </source>
</evidence>
<dbReference type="EMBL" id="CM002241">
    <property type="protein sequence ID" value="EAA31000.3"/>
    <property type="molecule type" value="Genomic_DNA"/>
</dbReference>
<dbReference type="HOGENOM" id="CLU_185470_1_0_1"/>
<feature type="compositionally biased region" description="Low complexity" evidence="1">
    <location>
        <begin position="9"/>
        <end position="50"/>
    </location>
</feature>
<name>Q7S655_NEUCR</name>
<dbReference type="VEuPathDB" id="FungiDB:NCU04705"/>
<sequence>MPRKKPPGAVKKTPASKAAKAAAPPDDLEGGAASDAVASDAGPASSPPVGRDAPVKPSTLEKVRKYLSKETMNKKGAATFVFISVVESANTLPA</sequence>
<keyword evidence="3" id="KW-1185">Reference proteome</keyword>
<accession>Q7S655</accession>
<evidence type="ECO:0000313" key="2">
    <source>
        <dbReference type="EMBL" id="EAA31000.3"/>
    </source>
</evidence>
<dbReference type="GeneID" id="3876391"/>
<evidence type="ECO:0000256" key="1">
    <source>
        <dbReference type="SAM" id="MobiDB-lite"/>
    </source>
</evidence>
<gene>
    <name evidence="2" type="ORF">NCU04705</name>
</gene>
<organism evidence="2 3">
    <name type="scientific">Neurospora crassa (strain ATCC 24698 / 74-OR23-1A / CBS 708.71 / DSM 1257 / FGSC 987)</name>
    <dbReference type="NCBI Taxonomy" id="367110"/>
    <lineage>
        <taxon>Eukaryota</taxon>
        <taxon>Fungi</taxon>
        <taxon>Dikarya</taxon>
        <taxon>Ascomycota</taxon>
        <taxon>Pezizomycotina</taxon>
        <taxon>Sordariomycetes</taxon>
        <taxon>Sordariomycetidae</taxon>
        <taxon>Sordariales</taxon>
        <taxon>Sordariaceae</taxon>
        <taxon>Neurospora</taxon>
    </lineage>
</organism>
<dbReference type="Proteomes" id="UP000001805">
    <property type="component" value="Chromosome 5, Linkage Group VI"/>
</dbReference>
<dbReference type="InParanoid" id="Q7S655"/>
<reference evidence="2 3" key="1">
    <citation type="journal article" date="2003" name="Nature">
        <title>The genome sequence of the filamentous fungus Neurospora crassa.</title>
        <authorList>
            <person name="Galagan J.E."/>
            <person name="Calvo S.E."/>
            <person name="Borkovich K.A."/>
            <person name="Selker E.U."/>
            <person name="Read N.D."/>
            <person name="Jaffe D."/>
            <person name="FitzHugh W."/>
            <person name="Ma L.J."/>
            <person name="Smirnov S."/>
            <person name="Purcell S."/>
            <person name="Rehman B."/>
            <person name="Elkins T."/>
            <person name="Engels R."/>
            <person name="Wang S."/>
            <person name="Nielsen C.B."/>
            <person name="Butler J."/>
            <person name="Endrizzi M."/>
            <person name="Qui D."/>
            <person name="Ianakiev P."/>
            <person name="Bell-Pedersen D."/>
            <person name="Nelson M.A."/>
            <person name="Werner-Washburne M."/>
            <person name="Selitrennikoff C.P."/>
            <person name="Kinsey J.A."/>
            <person name="Braun E.L."/>
            <person name="Zelter A."/>
            <person name="Schulte U."/>
            <person name="Kothe G.O."/>
            <person name="Jedd G."/>
            <person name="Mewes W."/>
            <person name="Staben C."/>
            <person name="Marcotte E."/>
            <person name="Greenberg D."/>
            <person name="Roy A."/>
            <person name="Foley K."/>
            <person name="Naylor J."/>
            <person name="Stange-Thomann N."/>
            <person name="Barrett R."/>
            <person name="Gnerre S."/>
            <person name="Kamal M."/>
            <person name="Kamvysselis M."/>
            <person name="Mauceli E."/>
            <person name="Bielke C."/>
            <person name="Rudd S."/>
            <person name="Frishman D."/>
            <person name="Krystofova S."/>
            <person name="Rasmussen C."/>
            <person name="Metzenberg R.L."/>
            <person name="Perkins D.D."/>
            <person name="Kroken S."/>
            <person name="Cogoni C."/>
            <person name="Macino G."/>
            <person name="Catcheside D."/>
            <person name="Li W."/>
            <person name="Pratt R.J."/>
            <person name="Osmani S.A."/>
            <person name="DeSouza C.P."/>
            <person name="Glass L."/>
            <person name="Orbach M.J."/>
            <person name="Berglund J.A."/>
            <person name="Voelker R."/>
            <person name="Yarden O."/>
            <person name="Plamann M."/>
            <person name="Seiler S."/>
            <person name="Dunlap J."/>
            <person name="Radford A."/>
            <person name="Aramayo R."/>
            <person name="Natvig D.O."/>
            <person name="Alex L.A."/>
            <person name="Mannhaupt G."/>
            <person name="Ebbole D.J."/>
            <person name="Freitag M."/>
            <person name="Paulsen I."/>
            <person name="Sachs M.S."/>
            <person name="Lander E.S."/>
            <person name="Nusbaum C."/>
            <person name="Birren B."/>
        </authorList>
    </citation>
    <scope>NUCLEOTIDE SEQUENCE [LARGE SCALE GENOMIC DNA]</scope>
    <source>
        <strain evidence="3">ATCC 24698 / 74-OR23-1A / CBS 708.71 / DSM 1257 / FGSC 987</strain>
    </source>
</reference>
<proteinExistence type="predicted"/>